<evidence type="ECO:0000313" key="10">
    <source>
        <dbReference type="Ensembl" id="ENSCPGP00000012093.1"/>
    </source>
</evidence>
<dbReference type="InterPro" id="IPR001870">
    <property type="entry name" value="B30.2/SPRY"/>
</dbReference>
<dbReference type="InterPro" id="IPR001841">
    <property type="entry name" value="Znf_RING"/>
</dbReference>
<dbReference type="CDD" id="cd12888">
    <property type="entry name" value="SPRY_PRY_TRIM7_like"/>
    <property type="match status" value="1"/>
</dbReference>
<dbReference type="InterPro" id="IPR017907">
    <property type="entry name" value="Znf_RING_CS"/>
</dbReference>
<evidence type="ECO:0000256" key="1">
    <source>
        <dbReference type="ARBA" id="ARBA00022723"/>
    </source>
</evidence>
<feature type="domain" description="B30.2/SPRY" evidence="9">
    <location>
        <begin position="295"/>
        <end position="486"/>
    </location>
</feature>
<evidence type="ECO:0000256" key="6">
    <source>
        <dbReference type="SAM" id="MobiDB-lite"/>
    </source>
</evidence>
<name>A0A8C3JRL2_9CHAR</name>
<proteinExistence type="predicted"/>
<organism evidence="10 11">
    <name type="scientific">Calidris pygmaea</name>
    <name type="common">Spoon-billed sandpiper</name>
    <dbReference type="NCBI Taxonomy" id="425635"/>
    <lineage>
        <taxon>Eukaryota</taxon>
        <taxon>Metazoa</taxon>
        <taxon>Chordata</taxon>
        <taxon>Craniata</taxon>
        <taxon>Vertebrata</taxon>
        <taxon>Euteleostomi</taxon>
        <taxon>Archelosauria</taxon>
        <taxon>Archosauria</taxon>
        <taxon>Dinosauria</taxon>
        <taxon>Saurischia</taxon>
        <taxon>Theropoda</taxon>
        <taxon>Coelurosauria</taxon>
        <taxon>Aves</taxon>
        <taxon>Neognathae</taxon>
        <taxon>Neoaves</taxon>
        <taxon>Charadriiformes</taxon>
        <taxon>Scolopacidae</taxon>
        <taxon>Calidris</taxon>
    </lineage>
</organism>
<evidence type="ECO:0000259" key="8">
    <source>
        <dbReference type="PROSITE" id="PS50119"/>
    </source>
</evidence>
<evidence type="ECO:0000256" key="4">
    <source>
        <dbReference type="PROSITE-ProRule" id="PRU00024"/>
    </source>
</evidence>
<dbReference type="PRINTS" id="PR01407">
    <property type="entry name" value="BUTYPHLNCDUF"/>
</dbReference>
<dbReference type="AlphaFoldDB" id="A0A8C3JRL2"/>
<dbReference type="Pfam" id="PF00622">
    <property type="entry name" value="SPRY"/>
    <property type="match status" value="1"/>
</dbReference>
<feature type="domain" description="RING-type" evidence="7">
    <location>
        <begin position="48"/>
        <end position="89"/>
    </location>
</feature>
<dbReference type="Gene3D" id="3.30.160.60">
    <property type="entry name" value="Classic Zinc Finger"/>
    <property type="match status" value="1"/>
</dbReference>
<feature type="compositionally biased region" description="Low complexity" evidence="6">
    <location>
        <begin position="8"/>
        <end position="22"/>
    </location>
</feature>
<dbReference type="Pfam" id="PF15227">
    <property type="entry name" value="zf-C3HC4_4"/>
    <property type="match status" value="1"/>
</dbReference>
<dbReference type="InterPro" id="IPR006574">
    <property type="entry name" value="PRY"/>
</dbReference>
<reference evidence="10" key="2">
    <citation type="submission" date="2025-09" db="UniProtKB">
        <authorList>
            <consortium name="Ensembl"/>
        </authorList>
    </citation>
    <scope>IDENTIFICATION</scope>
</reference>
<dbReference type="Ensembl" id="ENSCPGT00000013259.1">
    <property type="protein sequence ID" value="ENSCPGP00000012093.1"/>
    <property type="gene ID" value="ENSCPGG00000008596.1"/>
</dbReference>
<keyword evidence="2 4" id="KW-0863">Zinc-finger</keyword>
<dbReference type="PANTHER" id="PTHR24103">
    <property type="entry name" value="E3 UBIQUITIN-PROTEIN LIGASE TRIM"/>
    <property type="match status" value="1"/>
</dbReference>
<accession>A0A8C3JRL2</accession>
<evidence type="ECO:0000256" key="2">
    <source>
        <dbReference type="ARBA" id="ARBA00022771"/>
    </source>
</evidence>
<evidence type="ECO:0000259" key="7">
    <source>
        <dbReference type="PROSITE" id="PS50089"/>
    </source>
</evidence>
<dbReference type="FunFam" id="2.60.120.920:FF:000004">
    <property type="entry name" value="Butyrophilin subfamily 1 member A1"/>
    <property type="match status" value="1"/>
</dbReference>
<keyword evidence="3" id="KW-0862">Zinc</keyword>
<keyword evidence="1" id="KW-0479">Metal-binding</keyword>
<dbReference type="Pfam" id="PF00643">
    <property type="entry name" value="zf-B_box"/>
    <property type="match status" value="1"/>
</dbReference>
<reference evidence="10" key="1">
    <citation type="submission" date="2025-08" db="UniProtKB">
        <authorList>
            <consortium name="Ensembl"/>
        </authorList>
    </citation>
    <scope>IDENTIFICATION</scope>
</reference>
<dbReference type="InterPro" id="IPR013320">
    <property type="entry name" value="ConA-like_dom_sf"/>
</dbReference>
<sequence length="486" mass="55706">MLTRQRFSALSSPPSSPALQAPGTTGAKASLFMAARTPLEILQDEARCSICLEIFQDPVSIHCGHSFCRSCIIETWEGLTTNFSCPQCREMGDQKSVRPNRELAKVSEAAKSLNLQRDREEEGGENLCEKHQEPLKLFCQDDKRLLCVVCDRSKVHRDHSVVPVDEAAQEYKVRGLWMFRDKGPEAPGVGTERTEAAKQEIVRTYRKMHEFLEKQESSLLAQLEQLDTEITKAHEEILQRLLEETTSLGTLIEEMERTYQQPDWELLKRETLSHSLEISPQLEKKFSDFTEKSADIKELLEKFQGTEGRSRKANVIMTLDPETANARLYLLEDCKLVRWEFCEQDLPSNPGRFKFEPCVLGSKGFKSGWHRWDVEVLREGVWAIGVAKESVPRDRVLHLKPDEGEWALRHNRNGYEALTSTNVTPLTLRSVPKRIRICLDYEKGRVVFFDAESKERIFAFPPASFQGERVFPWLMLTGHAQLKLLP</sequence>
<dbReference type="SUPFAM" id="SSF57845">
    <property type="entry name" value="B-box zinc-binding domain"/>
    <property type="match status" value="1"/>
</dbReference>
<dbReference type="CDD" id="cd19762">
    <property type="entry name" value="Bbox2_TRIM7-like"/>
    <property type="match status" value="1"/>
</dbReference>
<dbReference type="InterPro" id="IPR003877">
    <property type="entry name" value="SPRY_dom"/>
</dbReference>
<keyword evidence="11" id="KW-1185">Reference proteome</keyword>
<dbReference type="InterPro" id="IPR003879">
    <property type="entry name" value="Butyrophylin_SPRY"/>
</dbReference>
<dbReference type="PROSITE" id="PS50089">
    <property type="entry name" value="ZF_RING_2"/>
    <property type="match status" value="1"/>
</dbReference>
<dbReference type="InterPro" id="IPR050143">
    <property type="entry name" value="TRIM/RBCC"/>
</dbReference>
<evidence type="ECO:0008006" key="12">
    <source>
        <dbReference type="Google" id="ProtNLM"/>
    </source>
</evidence>
<dbReference type="SMART" id="SM00449">
    <property type="entry name" value="SPRY"/>
    <property type="match status" value="1"/>
</dbReference>
<dbReference type="GO" id="GO:0008270">
    <property type="term" value="F:zinc ion binding"/>
    <property type="evidence" value="ECO:0007669"/>
    <property type="project" value="UniProtKB-KW"/>
</dbReference>
<dbReference type="PROSITE" id="PS50188">
    <property type="entry name" value="B302_SPRY"/>
    <property type="match status" value="1"/>
</dbReference>
<dbReference type="InterPro" id="IPR043136">
    <property type="entry name" value="B30.2/SPRY_sf"/>
</dbReference>
<dbReference type="PROSITE" id="PS00518">
    <property type="entry name" value="ZF_RING_1"/>
    <property type="match status" value="1"/>
</dbReference>
<dbReference type="SMART" id="SM00184">
    <property type="entry name" value="RING"/>
    <property type="match status" value="1"/>
</dbReference>
<keyword evidence="5" id="KW-0175">Coiled coil</keyword>
<dbReference type="Gene3D" id="2.60.120.920">
    <property type="match status" value="1"/>
</dbReference>
<dbReference type="CDD" id="cd16594">
    <property type="entry name" value="RING-HC_TRIM7-like_C-IV"/>
    <property type="match status" value="1"/>
</dbReference>
<dbReference type="SMART" id="SM00589">
    <property type="entry name" value="PRY"/>
    <property type="match status" value="1"/>
</dbReference>
<evidence type="ECO:0000256" key="5">
    <source>
        <dbReference type="SAM" id="Coils"/>
    </source>
</evidence>
<protein>
    <recommendedName>
        <fullName evidence="12">Zinc finger protein RFP-like</fullName>
    </recommendedName>
</protein>
<dbReference type="InterPro" id="IPR013083">
    <property type="entry name" value="Znf_RING/FYVE/PHD"/>
</dbReference>
<evidence type="ECO:0000256" key="3">
    <source>
        <dbReference type="ARBA" id="ARBA00022833"/>
    </source>
</evidence>
<evidence type="ECO:0000259" key="9">
    <source>
        <dbReference type="PROSITE" id="PS50188"/>
    </source>
</evidence>
<dbReference type="SUPFAM" id="SSF49899">
    <property type="entry name" value="Concanavalin A-like lectins/glucanases"/>
    <property type="match status" value="1"/>
</dbReference>
<dbReference type="Gene3D" id="3.30.40.10">
    <property type="entry name" value="Zinc/RING finger domain, C3HC4 (zinc finger)"/>
    <property type="match status" value="1"/>
</dbReference>
<dbReference type="Proteomes" id="UP000694419">
    <property type="component" value="Unplaced"/>
</dbReference>
<feature type="domain" description="B box-type" evidence="8">
    <location>
        <begin position="123"/>
        <end position="164"/>
    </location>
</feature>
<dbReference type="InterPro" id="IPR000315">
    <property type="entry name" value="Znf_B-box"/>
</dbReference>
<dbReference type="SMART" id="SM00336">
    <property type="entry name" value="BBOX"/>
    <property type="match status" value="1"/>
</dbReference>
<dbReference type="Pfam" id="PF13765">
    <property type="entry name" value="PRY"/>
    <property type="match status" value="1"/>
</dbReference>
<feature type="region of interest" description="Disordered" evidence="6">
    <location>
        <begin position="1"/>
        <end position="24"/>
    </location>
</feature>
<feature type="coiled-coil region" evidence="5">
    <location>
        <begin position="209"/>
        <end position="236"/>
    </location>
</feature>
<dbReference type="PROSITE" id="PS50119">
    <property type="entry name" value="ZF_BBOX"/>
    <property type="match status" value="1"/>
</dbReference>
<dbReference type="SUPFAM" id="SSF57850">
    <property type="entry name" value="RING/U-box"/>
    <property type="match status" value="1"/>
</dbReference>
<evidence type="ECO:0000313" key="11">
    <source>
        <dbReference type="Proteomes" id="UP000694419"/>
    </source>
</evidence>